<proteinExistence type="predicted"/>
<dbReference type="Proteomes" id="UP000596661">
    <property type="component" value="Chromosome 7"/>
</dbReference>
<dbReference type="EMBL" id="UZAU01000655">
    <property type="status" value="NOT_ANNOTATED_CDS"/>
    <property type="molecule type" value="Genomic_DNA"/>
</dbReference>
<evidence type="ECO:0000313" key="2">
    <source>
        <dbReference type="Proteomes" id="UP000596661"/>
    </source>
</evidence>
<dbReference type="EnsemblPlants" id="evm.model.07.1183">
    <property type="protein sequence ID" value="cds.evm.model.07.1183"/>
    <property type="gene ID" value="evm.TU.07.1183"/>
</dbReference>
<name>A0A803Q1N0_CANSA</name>
<keyword evidence="2" id="KW-1185">Reference proteome</keyword>
<protein>
    <submittedName>
        <fullName evidence="1">Uncharacterized protein</fullName>
    </submittedName>
</protein>
<sequence length="75" mass="8102">MGNGGGGGGSSHRLFYCQYYPLKFYTSQALGYKMLLARAVMLEDELITVEAIGSYATRFIGTTADGRSTSRPLLA</sequence>
<organism evidence="1 2">
    <name type="scientific">Cannabis sativa</name>
    <name type="common">Hemp</name>
    <name type="synonym">Marijuana</name>
    <dbReference type="NCBI Taxonomy" id="3483"/>
    <lineage>
        <taxon>Eukaryota</taxon>
        <taxon>Viridiplantae</taxon>
        <taxon>Streptophyta</taxon>
        <taxon>Embryophyta</taxon>
        <taxon>Tracheophyta</taxon>
        <taxon>Spermatophyta</taxon>
        <taxon>Magnoliopsida</taxon>
        <taxon>eudicotyledons</taxon>
        <taxon>Gunneridae</taxon>
        <taxon>Pentapetalae</taxon>
        <taxon>rosids</taxon>
        <taxon>fabids</taxon>
        <taxon>Rosales</taxon>
        <taxon>Cannabaceae</taxon>
        <taxon>Cannabis</taxon>
    </lineage>
</organism>
<evidence type="ECO:0000313" key="1">
    <source>
        <dbReference type="EnsemblPlants" id="cds.evm.model.07.1183"/>
    </source>
</evidence>
<reference evidence="1" key="2">
    <citation type="submission" date="2021-03" db="UniProtKB">
        <authorList>
            <consortium name="EnsemblPlants"/>
        </authorList>
    </citation>
    <scope>IDENTIFICATION</scope>
</reference>
<reference evidence="1" key="1">
    <citation type="submission" date="2018-11" db="EMBL/GenBank/DDBJ databases">
        <authorList>
            <person name="Grassa J C."/>
        </authorList>
    </citation>
    <scope>NUCLEOTIDE SEQUENCE [LARGE SCALE GENOMIC DNA]</scope>
</reference>
<dbReference type="Gramene" id="evm.model.07.1183">
    <property type="protein sequence ID" value="cds.evm.model.07.1183"/>
    <property type="gene ID" value="evm.TU.07.1183"/>
</dbReference>
<accession>A0A803Q1N0</accession>
<dbReference type="AlphaFoldDB" id="A0A803Q1N0"/>